<sequence>MRYVKVTFVSTYDKVAGFILLYFALLYSLWLISAKILSLPGFEEYGLPLLAITHIPLTYLLAYAVNKSDNRNIKLLTLIPRIMLSVISFGLVWFFLFALLAGLLMADAAK</sequence>
<feature type="transmembrane region" description="Helical" evidence="1">
    <location>
        <begin position="12"/>
        <end position="33"/>
    </location>
</feature>
<proteinExistence type="predicted"/>
<evidence type="ECO:0000256" key="1">
    <source>
        <dbReference type="SAM" id="Phobius"/>
    </source>
</evidence>
<evidence type="ECO:0000313" key="3">
    <source>
        <dbReference type="Proteomes" id="UP001228581"/>
    </source>
</evidence>
<comment type="caution">
    <text evidence="2">The sequence shown here is derived from an EMBL/GenBank/DDBJ whole genome shotgun (WGS) entry which is preliminary data.</text>
</comment>
<accession>A0ABT7CLL8</accession>
<name>A0ABT7CLL8_9BACT</name>
<organism evidence="2 3">
    <name type="scientific">Xanthocytophaga flava</name>
    <dbReference type="NCBI Taxonomy" id="3048013"/>
    <lineage>
        <taxon>Bacteria</taxon>
        <taxon>Pseudomonadati</taxon>
        <taxon>Bacteroidota</taxon>
        <taxon>Cytophagia</taxon>
        <taxon>Cytophagales</taxon>
        <taxon>Rhodocytophagaceae</taxon>
        <taxon>Xanthocytophaga</taxon>
    </lineage>
</organism>
<gene>
    <name evidence="2" type="ORF">QNI19_16725</name>
</gene>
<feature type="transmembrane region" description="Helical" evidence="1">
    <location>
        <begin position="86"/>
        <end position="106"/>
    </location>
</feature>
<feature type="transmembrane region" description="Helical" evidence="1">
    <location>
        <begin position="45"/>
        <end position="65"/>
    </location>
</feature>
<dbReference type="RefSeq" id="WP_313997886.1">
    <property type="nucleotide sequence ID" value="NZ_JASJOT010000010.1"/>
</dbReference>
<dbReference type="EMBL" id="JASJOT010000010">
    <property type="protein sequence ID" value="MDJ1494592.1"/>
    <property type="molecule type" value="Genomic_DNA"/>
</dbReference>
<dbReference type="Proteomes" id="UP001228581">
    <property type="component" value="Unassembled WGS sequence"/>
</dbReference>
<keyword evidence="1" id="KW-0472">Membrane</keyword>
<keyword evidence="3" id="KW-1185">Reference proteome</keyword>
<reference evidence="2 3" key="1">
    <citation type="submission" date="2023-05" db="EMBL/GenBank/DDBJ databases">
        <authorList>
            <person name="Zhang X."/>
        </authorList>
    </citation>
    <scope>NUCLEOTIDE SEQUENCE [LARGE SCALE GENOMIC DNA]</scope>
    <source>
        <strain evidence="2 3">DM2B3-1</strain>
    </source>
</reference>
<keyword evidence="1" id="KW-0812">Transmembrane</keyword>
<protein>
    <submittedName>
        <fullName evidence="2">Uncharacterized protein</fullName>
    </submittedName>
</protein>
<evidence type="ECO:0000313" key="2">
    <source>
        <dbReference type="EMBL" id="MDJ1494592.1"/>
    </source>
</evidence>
<keyword evidence="1" id="KW-1133">Transmembrane helix</keyword>